<feature type="coiled-coil region" evidence="1">
    <location>
        <begin position="46"/>
        <end position="98"/>
    </location>
</feature>
<feature type="non-terminal residue" evidence="2">
    <location>
        <position position="170"/>
    </location>
</feature>
<name>A0A699H8J2_TANCI</name>
<gene>
    <name evidence="2" type="ORF">Tci_330940</name>
</gene>
<organism evidence="2">
    <name type="scientific">Tanacetum cinerariifolium</name>
    <name type="common">Dalmatian daisy</name>
    <name type="synonym">Chrysanthemum cinerariifolium</name>
    <dbReference type="NCBI Taxonomy" id="118510"/>
    <lineage>
        <taxon>Eukaryota</taxon>
        <taxon>Viridiplantae</taxon>
        <taxon>Streptophyta</taxon>
        <taxon>Embryophyta</taxon>
        <taxon>Tracheophyta</taxon>
        <taxon>Spermatophyta</taxon>
        <taxon>Magnoliopsida</taxon>
        <taxon>eudicotyledons</taxon>
        <taxon>Gunneridae</taxon>
        <taxon>Pentapetalae</taxon>
        <taxon>asterids</taxon>
        <taxon>campanulids</taxon>
        <taxon>Asterales</taxon>
        <taxon>Asteraceae</taxon>
        <taxon>Asteroideae</taxon>
        <taxon>Anthemideae</taxon>
        <taxon>Anthemidinae</taxon>
        <taxon>Tanacetum</taxon>
    </lineage>
</organism>
<accession>A0A699H8J2</accession>
<evidence type="ECO:0000256" key="1">
    <source>
        <dbReference type="SAM" id="Coils"/>
    </source>
</evidence>
<dbReference type="EMBL" id="BKCJ010117444">
    <property type="protein sequence ID" value="GEX58965.1"/>
    <property type="molecule type" value="Genomic_DNA"/>
</dbReference>
<sequence length="170" mass="19486">MAYHKELFDTPLLTKKVYANMKKVVEQNLPLPSNDPLPSGEVSLKHKELMDLCTNLSNEVLELESQVIDIKSTYQERIEKLEGRVERLEEETKEKSSKQWRKIADIDVDVEINLEKAQAEAYNLDLDHQEKDLSMMDVNKEELVDVEEVLEVVKAAKLMTEVVTTVGATK</sequence>
<keyword evidence="1" id="KW-0175">Coiled coil</keyword>
<comment type="caution">
    <text evidence="2">The sequence shown here is derived from an EMBL/GenBank/DDBJ whole genome shotgun (WGS) entry which is preliminary data.</text>
</comment>
<proteinExistence type="predicted"/>
<evidence type="ECO:0000313" key="2">
    <source>
        <dbReference type="EMBL" id="GEX58965.1"/>
    </source>
</evidence>
<protein>
    <submittedName>
        <fullName evidence="2">Uncharacterized protein</fullName>
    </submittedName>
</protein>
<dbReference type="AlphaFoldDB" id="A0A699H8J2"/>
<reference evidence="2" key="1">
    <citation type="journal article" date="2019" name="Sci. Rep.">
        <title>Draft genome of Tanacetum cinerariifolium, the natural source of mosquito coil.</title>
        <authorList>
            <person name="Yamashiro T."/>
            <person name="Shiraishi A."/>
            <person name="Satake H."/>
            <person name="Nakayama K."/>
        </authorList>
    </citation>
    <scope>NUCLEOTIDE SEQUENCE</scope>
</reference>